<name>A0ABN8YTD7_RANTA</name>
<evidence type="ECO:0000313" key="2">
    <source>
        <dbReference type="Proteomes" id="UP001176941"/>
    </source>
</evidence>
<protein>
    <submittedName>
        <fullName evidence="1">Uncharacterized protein</fullName>
    </submittedName>
</protein>
<sequence>MSYERHRCLGPEADWKRSTLVNARCPEHLARCPAQTKQMLWLHPVLIIVSLGWPGPETRLNQGLRLSEAHDAYTGSTLDLCKCRGRICLSTPSL</sequence>
<gene>
    <name evidence="1" type="ORF">MRATA1EN1_LOCUS13268</name>
</gene>
<accession>A0ABN8YTD7</accession>
<dbReference type="EMBL" id="OX459958">
    <property type="protein sequence ID" value="CAI9164306.1"/>
    <property type="molecule type" value="Genomic_DNA"/>
</dbReference>
<reference evidence="1" key="1">
    <citation type="submission" date="2023-04" db="EMBL/GenBank/DDBJ databases">
        <authorList>
            <consortium name="ELIXIR-Norway"/>
        </authorList>
    </citation>
    <scope>NUCLEOTIDE SEQUENCE [LARGE SCALE GENOMIC DNA]</scope>
</reference>
<organism evidence="1 2">
    <name type="scientific">Rangifer tarandus platyrhynchus</name>
    <name type="common">Svalbard reindeer</name>
    <dbReference type="NCBI Taxonomy" id="3082113"/>
    <lineage>
        <taxon>Eukaryota</taxon>
        <taxon>Metazoa</taxon>
        <taxon>Chordata</taxon>
        <taxon>Craniata</taxon>
        <taxon>Vertebrata</taxon>
        <taxon>Euteleostomi</taxon>
        <taxon>Mammalia</taxon>
        <taxon>Eutheria</taxon>
        <taxon>Laurasiatheria</taxon>
        <taxon>Artiodactyla</taxon>
        <taxon>Ruminantia</taxon>
        <taxon>Pecora</taxon>
        <taxon>Cervidae</taxon>
        <taxon>Odocoileinae</taxon>
        <taxon>Rangifer</taxon>
    </lineage>
</organism>
<keyword evidence="2" id="KW-1185">Reference proteome</keyword>
<evidence type="ECO:0000313" key="1">
    <source>
        <dbReference type="EMBL" id="CAI9164306.1"/>
    </source>
</evidence>
<dbReference type="Proteomes" id="UP001176941">
    <property type="component" value="Chromosome 22"/>
</dbReference>
<proteinExistence type="predicted"/>